<dbReference type="EMBL" id="UOEL01000075">
    <property type="protein sequence ID" value="VAW11982.1"/>
    <property type="molecule type" value="Genomic_DNA"/>
</dbReference>
<proteinExistence type="predicted"/>
<evidence type="ECO:0000313" key="1">
    <source>
        <dbReference type="EMBL" id="VAW11982.1"/>
    </source>
</evidence>
<dbReference type="SUPFAM" id="SSF48452">
    <property type="entry name" value="TPR-like"/>
    <property type="match status" value="1"/>
</dbReference>
<dbReference type="Gene3D" id="1.25.40.10">
    <property type="entry name" value="Tetratricopeptide repeat domain"/>
    <property type="match status" value="1"/>
</dbReference>
<protein>
    <recommendedName>
        <fullName evidence="2">Tetratricopeptide repeat protein</fullName>
    </recommendedName>
</protein>
<sequence>MKKAIAIITLLVATTGMAQDQFTKGMQKAFELWGEGKTMEASNLFERISTAEPDNWLPFYYVAQVNTVASFGEKDEAKLTRQLEKAQEFVDIAKAISKDNPEILVQQAMTYTAWVAFDGATYGMALSGKIAALYSKALELAPENPRVVFGKAEWDMGSAKFFGQDTAPYCKDVERSIELFDNFKAETPFHPKWGKDRAVITLKNCGK</sequence>
<dbReference type="InterPro" id="IPR011990">
    <property type="entry name" value="TPR-like_helical_dom_sf"/>
</dbReference>
<gene>
    <name evidence="1" type="ORF">MNBD_BACTEROID03-2287</name>
</gene>
<dbReference type="AlphaFoldDB" id="A0A3B0TBU1"/>
<name>A0A3B0TBU1_9ZZZZ</name>
<evidence type="ECO:0008006" key="2">
    <source>
        <dbReference type="Google" id="ProtNLM"/>
    </source>
</evidence>
<organism evidence="1">
    <name type="scientific">hydrothermal vent metagenome</name>
    <dbReference type="NCBI Taxonomy" id="652676"/>
    <lineage>
        <taxon>unclassified sequences</taxon>
        <taxon>metagenomes</taxon>
        <taxon>ecological metagenomes</taxon>
    </lineage>
</organism>
<reference evidence="1" key="1">
    <citation type="submission" date="2018-06" db="EMBL/GenBank/DDBJ databases">
        <authorList>
            <person name="Zhirakovskaya E."/>
        </authorList>
    </citation>
    <scope>NUCLEOTIDE SEQUENCE</scope>
</reference>
<accession>A0A3B0TBU1</accession>